<reference evidence="2 3" key="1">
    <citation type="journal article" date="2022" name="Nat. Genet.">
        <title>Improved pea reference genome and pan-genome highlight genomic features and evolutionary characteristics.</title>
        <authorList>
            <person name="Yang T."/>
            <person name="Liu R."/>
            <person name="Luo Y."/>
            <person name="Hu S."/>
            <person name="Wang D."/>
            <person name="Wang C."/>
            <person name="Pandey M.K."/>
            <person name="Ge S."/>
            <person name="Xu Q."/>
            <person name="Li N."/>
            <person name="Li G."/>
            <person name="Huang Y."/>
            <person name="Saxena R.K."/>
            <person name="Ji Y."/>
            <person name="Li M."/>
            <person name="Yan X."/>
            <person name="He Y."/>
            <person name="Liu Y."/>
            <person name="Wang X."/>
            <person name="Xiang C."/>
            <person name="Varshney R.K."/>
            <person name="Ding H."/>
            <person name="Gao S."/>
            <person name="Zong X."/>
        </authorList>
    </citation>
    <scope>NUCLEOTIDE SEQUENCE [LARGE SCALE GENOMIC DNA]</scope>
    <source>
        <strain evidence="2 3">cv. Zhongwan 6</strain>
    </source>
</reference>
<accession>A0A9D4ZYI4</accession>
<organism evidence="2 3">
    <name type="scientific">Pisum sativum</name>
    <name type="common">Garden pea</name>
    <name type="synonym">Lathyrus oleraceus</name>
    <dbReference type="NCBI Taxonomy" id="3888"/>
    <lineage>
        <taxon>Eukaryota</taxon>
        <taxon>Viridiplantae</taxon>
        <taxon>Streptophyta</taxon>
        <taxon>Embryophyta</taxon>
        <taxon>Tracheophyta</taxon>
        <taxon>Spermatophyta</taxon>
        <taxon>Magnoliopsida</taxon>
        <taxon>eudicotyledons</taxon>
        <taxon>Gunneridae</taxon>
        <taxon>Pentapetalae</taxon>
        <taxon>rosids</taxon>
        <taxon>fabids</taxon>
        <taxon>Fabales</taxon>
        <taxon>Fabaceae</taxon>
        <taxon>Papilionoideae</taxon>
        <taxon>50 kb inversion clade</taxon>
        <taxon>NPAAA clade</taxon>
        <taxon>Hologalegina</taxon>
        <taxon>IRL clade</taxon>
        <taxon>Fabeae</taxon>
        <taxon>Lathyrus</taxon>
    </lineage>
</organism>
<keyword evidence="3" id="KW-1185">Reference proteome</keyword>
<dbReference type="InterPro" id="IPR052160">
    <property type="entry name" value="Gypsy_RT_Integrase-like"/>
</dbReference>
<gene>
    <name evidence="2" type="ORF">KIW84_073364</name>
</gene>
<proteinExistence type="predicted"/>
<dbReference type="EMBL" id="JAMSHJ010000007">
    <property type="protein sequence ID" value="KAI5387188.1"/>
    <property type="molecule type" value="Genomic_DNA"/>
</dbReference>
<sequence>MSPYQLVYGKACHLPLELEHKALWASKFLNLDLVKAGESRILQLYELEEFRNRAYENAKIYKDQTKKWHDRRIQRKELWEGQMELGLQAEVHRMFHTLGMLEFMQLEAITFARITLEFLSTIEFKLKNRWNGTKKEYYGTLQFRLFNTDMDLSVDKSGSILKLPIVGPGTVPDTFVQAEFWTAMTGNTKYVSKGEKSSGIHNPCFRYAQKALAYTMFGCGDSTGVATQRELFFLYSMASQTPINVATFAADYLGRVGRTTSGDISVSDMIT</sequence>
<name>A0A9D4ZYI4_PEA</name>
<evidence type="ECO:0000313" key="2">
    <source>
        <dbReference type="EMBL" id="KAI5387188.1"/>
    </source>
</evidence>
<evidence type="ECO:0000259" key="1">
    <source>
        <dbReference type="Pfam" id="PF03078"/>
    </source>
</evidence>
<protein>
    <recommendedName>
        <fullName evidence="1">Arabidopsis retrotransposon Orf1 C-terminal domain-containing protein</fullName>
    </recommendedName>
</protein>
<dbReference type="Gramene" id="Psat07G0336400-T1">
    <property type="protein sequence ID" value="KAI5387188.1"/>
    <property type="gene ID" value="KIW84_073364"/>
</dbReference>
<dbReference type="PANTHER" id="PTHR47266">
    <property type="entry name" value="ENDONUCLEASE-RELATED"/>
    <property type="match status" value="1"/>
</dbReference>
<feature type="domain" description="Arabidopsis retrotransposon Orf1 C-terminal" evidence="1">
    <location>
        <begin position="84"/>
        <end position="234"/>
    </location>
</feature>
<dbReference type="AlphaFoldDB" id="A0A9D4ZYI4"/>
<comment type="caution">
    <text evidence="2">The sequence shown here is derived from an EMBL/GenBank/DDBJ whole genome shotgun (WGS) entry which is preliminary data.</text>
</comment>
<dbReference type="InterPro" id="IPR004312">
    <property type="entry name" value="ATHILA_Orf1_C"/>
</dbReference>
<evidence type="ECO:0000313" key="3">
    <source>
        <dbReference type="Proteomes" id="UP001058974"/>
    </source>
</evidence>
<dbReference type="Pfam" id="PF03078">
    <property type="entry name" value="ATHILA"/>
    <property type="match status" value="1"/>
</dbReference>
<dbReference type="Proteomes" id="UP001058974">
    <property type="component" value="Chromosome 7"/>
</dbReference>